<dbReference type="AlphaFoldDB" id="A0A833GXT7"/>
<accession>A0A833GXT7</accession>
<feature type="domain" description="RNA polymerase sigma-70" evidence="6">
    <location>
        <begin position="59"/>
        <end position="72"/>
    </location>
</feature>
<dbReference type="InterPro" id="IPR007627">
    <property type="entry name" value="RNA_pol_sigma70_r2"/>
</dbReference>
<dbReference type="SUPFAM" id="SSF88946">
    <property type="entry name" value="Sigma2 domain of RNA polymerase sigma factors"/>
    <property type="match status" value="1"/>
</dbReference>
<dbReference type="GO" id="GO:0003899">
    <property type="term" value="F:DNA-directed RNA polymerase activity"/>
    <property type="evidence" value="ECO:0007669"/>
    <property type="project" value="InterPro"/>
</dbReference>
<organism evidence="8 9">
    <name type="scientific">Leptonema illini</name>
    <dbReference type="NCBI Taxonomy" id="183"/>
    <lineage>
        <taxon>Bacteria</taxon>
        <taxon>Pseudomonadati</taxon>
        <taxon>Spirochaetota</taxon>
        <taxon>Spirochaetia</taxon>
        <taxon>Leptospirales</taxon>
        <taxon>Leptospiraceae</taxon>
        <taxon>Leptonema</taxon>
    </lineage>
</organism>
<dbReference type="PANTHER" id="PTHR30385">
    <property type="entry name" value="SIGMA FACTOR F FLAGELLAR"/>
    <property type="match status" value="1"/>
</dbReference>
<dbReference type="Pfam" id="PF04545">
    <property type="entry name" value="Sigma70_r4"/>
    <property type="match status" value="1"/>
</dbReference>
<sequence>MSRVFEKYKDEDELKLWRKYLKGKDQEIREYFTIKYAPLVKYVAGKVAIGMPHNVEFDDLVSYGSFGLLDAIEKFDPNRDIKFKTYAMTRIRGAIFDELRSIDWIPRSIRQKARQIEEVISVLENRLGHTVEDEDIAREMGISTDELQTLLTQISGTSIVSLNDVWFMGDDNDQVSFIDTIESPENLNPDNLIEREEIKSVIVEAIKQLPDKEKKVIVLYYYEDLTLKEIGEVLEVTESRISQLHTKAIMRLRGKLIRMKNALKK</sequence>
<dbReference type="Pfam" id="PF04542">
    <property type="entry name" value="Sigma70_r2"/>
    <property type="match status" value="1"/>
</dbReference>
<evidence type="ECO:0000259" key="6">
    <source>
        <dbReference type="PROSITE" id="PS00715"/>
    </source>
</evidence>
<evidence type="ECO:0000256" key="2">
    <source>
        <dbReference type="ARBA" id="ARBA00023082"/>
    </source>
</evidence>
<dbReference type="PROSITE" id="PS00716">
    <property type="entry name" value="SIGMA70_2"/>
    <property type="match status" value="1"/>
</dbReference>
<evidence type="ECO:0000256" key="3">
    <source>
        <dbReference type="ARBA" id="ARBA00023125"/>
    </source>
</evidence>
<name>A0A833GXT7_9LEPT</name>
<proteinExistence type="inferred from homology"/>
<dbReference type="PROSITE" id="PS00715">
    <property type="entry name" value="SIGMA70_1"/>
    <property type="match status" value="1"/>
</dbReference>
<evidence type="ECO:0000256" key="4">
    <source>
        <dbReference type="ARBA" id="ARBA00023163"/>
    </source>
</evidence>
<dbReference type="Pfam" id="PF04539">
    <property type="entry name" value="Sigma70_r3"/>
    <property type="match status" value="1"/>
</dbReference>
<keyword evidence="2 5" id="KW-0731">Sigma factor</keyword>
<protein>
    <recommendedName>
        <fullName evidence="5">RNA polymerase sigma factor</fullName>
    </recommendedName>
</protein>
<keyword evidence="4 5" id="KW-0804">Transcription</keyword>
<gene>
    <name evidence="8" type="primary">whiG</name>
    <name evidence="8" type="ORF">F9K24_19930</name>
</gene>
<comment type="caution">
    <text evidence="8">The sequence shown here is derived from an EMBL/GenBank/DDBJ whole genome shotgun (WGS) entry which is preliminary data.</text>
</comment>
<dbReference type="InterPro" id="IPR000943">
    <property type="entry name" value="RNA_pol_sigma70"/>
</dbReference>
<comment type="similarity">
    <text evidence="5">Belongs to the sigma-70 factor family.</text>
</comment>
<dbReference type="InterPro" id="IPR013325">
    <property type="entry name" value="RNA_pol_sigma_r2"/>
</dbReference>
<dbReference type="Proteomes" id="UP000460298">
    <property type="component" value="Unassembled WGS sequence"/>
</dbReference>
<dbReference type="InterPro" id="IPR013324">
    <property type="entry name" value="RNA_pol_sigma_r3/r4-like"/>
</dbReference>
<dbReference type="GO" id="GO:0006352">
    <property type="term" value="P:DNA-templated transcription initiation"/>
    <property type="evidence" value="ECO:0007669"/>
    <property type="project" value="InterPro"/>
</dbReference>
<dbReference type="OrthoDB" id="9799825at2"/>
<evidence type="ECO:0000313" key="8">
    <source>
        <dbReference type="EMBL" id="KAB2929446.1"/>
    </source>
</evidence>
<keyword evidence="3 5" id="KW-0238">DNA-binding</keyword>
<comment type="function">
    <text evidence="5">Sigma factors are initiation factors that promote the attachment of RNA polymerase to specific initiation sites and are then released.</text>
</comment>
<dbReference type="InterPro" id="IPR014284">
    <property type="entry name" value="RNA_pol_sigma-70_dom"/>
</dbReference>
<dbReference type="NCBIfam" id="TIGR02937">
    <property type="entry name" value="sigma70-ECF"/>
    <property type="match status" value="1"/>
</dbReference>
<dbReference type="GO" id="GO:0003677">
    <property type="term" value="F:DNA binding"/>
    <property type="evidence" value="ECO:0007669"/>
    <property type="project" value="UniProtKB-KW"/>
</dbReference>
<dbReference type="NCBIfam" id="NF005413">
    <property type="entry name" value="PRK06986.1"/>
    <property type="match status" value="1"/>
</dbReference>
<dbReference type="PRINTS" id="PR00046">
    <property type="entry name" value="SIGMA70FCT"/>
</dbReference>
<dbReference type="Gene3D" id="1.10.1740.10">
    <property type="match status" value="1"/>
</dbReference>
<dbReference type="SUPFAM" id="SSF88659">
    <property type="entry name" value="Sigma3 and sigma4 domains of RNA polymerase sigma factors"/>
    <property type="match status" value="2"/>
</dbReference>
<dbReference type="EMBL" id="WBUI01000031">
    <property type="protein sequence ID" value="KAB2929446.1"/>
    <property type="molecule type" value="Genomic_DNA"/>
</dbReference>
<dbReference type="InterPro" id="IPR007624">
    <property type="entry name" value="RNA_pol_sigma70_r3"/>
</dbReference>
<dbReference type="PIRSF" id="PIRSF000770">
    <property type="entry name" value="RNA_pol_sigma-SigE/K"/>
    <property type="match status" value="1"/>
</dbReference>
<dbReference type="CDD" id="cd06171">
    <property type="entry name" value="Sigma70_r4"/>
    <property type="match status" value="1"/>
</dbReference>
<keyword evidence="1 5" id="KW-0805">Transcription regulation</keyword>
<dbReference type="GO" id="GO:0016987">
    <property type="term" value="F:sigma factor activity"/>
    <property type="evidence" value="ECO:0007669"/>
    <property type="project" value="UniProtKB-KW"/>
</dbReference>
<dbReference type="NCBIfam" id="NF004935">
    <property type="entry name" value="PRK06288.1"/>
    <property type="match status" value="1"/>
</dbReference>
<dbReference type="InterPro" id="IPR007630">
    <property type="entry name" value="RNA_pol_sigma70_r4"/>
</dbReference>
<evidence type="ECO:0000256" key="1">
    <source>
        <dbReference type="ARBA" id="ARBA00023015"/>
    </source>
</evidence>
<dbReference type="PANTHER" id="PTHR30385:SF7">
    <property type="entry name" value="RNA POLYMERASE SIGMA FACTOR FLIA"/>
    <property type="match status" value="1"/>
</dbReference>
<dbReference type="NCBIfam" id="TIGR02479">
    <property type="entry name" value="FliA_WhiG"/>
    <property type="match status" value="1"/>
</dbReference>
<evidence type="ECO:0000313" key="9">
    <source>
        <dbReference type="Proteomes" id="UP000460298"/>
    </source>
</evidence>
<dbReference type="InterPro" id="IPR012845">
    <property type="entry name" value="RNA_pol_sigma_FliA_WhiG"/>
</dbReference>
<reference evidence="8 9" key="1">
    <citation type="submission" date="2019-10" db="EMBL/GenBank/DDBJ databases">
        <title>Extracellular Electron Transfer in a Candidatus Methanoperedens spp. Enrichment Culture.</title>
        <authorList>
            <person name="Berger S."/>
            <person name="Rangel Shaw D."/>
            <person name="Berben T."/>
            <person name="In 'T Zandt M."/>
            <person name="Frank J."/>
            <person name="Reimann J."/>
            <person name="Jetten M.S.M."/>
            <person name="Welte C.U."/>
        </authorList>
    </citation>
    <scope>NUCLEOTIDE SEQUENCE [LARGE SCALE GENOMIC DNA]</scope>
    <source>
        <strain evidence="8">SB12</strain>
    </source>
</reference>
<evidence type="ECO:0000256" key="5">
    <source>
        <dbReference type="RuleBase" id="RU362124"/>
    </source>
</evidence>
<dbReference type="Gene3D" id="1.20.140.160">
    <property type="match status" value="1"/>
</dbReference>
<feature type="domain" description="RNA polymerase sigma-70" evidence="7">
    <location>
        <begin position="226"/>
        <end position="252"/>
    </location>
</feature>
<evidence type="ECO:0000259" key="7">
    <source>
        <dbReference type="PROSITE" id="PS00716"/>
    </source>
</evidence>
<dbReference type="RefSeq" id="WP_002769263.1">
    <property type="nucleotide sequence ID" value="NZ_JQDG01000009.1"/>
</dbReference>